<comment type="similarity">
    <text evidence="2 6">Belongs to the TGF-beta family.</text>
</comment>
<evidence type="ECO:0000256" key="7">
    <source>
        <dbReference type="SAM" id="SignalP"/>
    </source>
</evidence>
<comment type="subcellular location">
    <subcellularLocation>
        <location evidence="1">Secreted</location>
    </subcellularLocation>
</comment>
<keyword evidence="3" id="KW-0964">Secreted</keyword>
<feature type="domain" description="TGF-beta family profile" evidence="8">
    <location>
        <begin position="256"/>
        <end position="377"/>
    </location>
</feature>
<evidence type="ECO:0000259" key="8">
    <source>
        <dbReference type="PROSITE" id="PS51362"/>
    </source>
</evidence>
<organism evidence="9 10">
    <name type="scientific">Holothuria leucospilota</name>
    <name type="common">Black long sea cucumber</name>
    <name type="synonym">Mertensiothuria leucospilota</name>
    <dbReference type="NCBI Taxonomy" id="206669"/>
    <lineage>
        <taxon>Eukaryota</taxon>
        <taxon>Metazoa</taxon>
        <taxon>Echinodermata</taxon>
        <taxon>Eleutherozoa</taxon>
        <taxon>Echinozoa</taxon>
        <taxon>Holothuroidea</taxon>
        <taxon>Aspidochirotacea</taxon>
        <taxon>Aspidochirotida</taxon>
        <taxon>Holothuriidae</taxon>
        <taxon>Holothuria</taxon>
    </lineage>
</organism>
<proteinExistence type="inferred from homology"/>
<evidence type="ECO:0000256" key="5">
    <source>
        <dbReference type="ARBA" id="ARBA00023180"/>
    </source>
</evidence>
<feature type="signal peptide" evidence="7">
    <location>
        <begin position="1"/>
        <end position="33"/>
    </location>
</feature>
<keyword evidence="6" id="KW-0339">Growth factor</keyword>
<dbReference type="Proteomes" id="UP001152320">
    <property type="component" value="Chromosome 5"/>
</dbReference>
<feature type="chain" id="PRO_5040428781" evidence="7">
    <location>
        <begin position="34"/>
        <end position="377"/>
    </location>
</feature>
<dbReference type="EMBL" id="JAIZAY010000005">
    <property type="protein sequence ID" value="KAJ8041602.1"/>
    <property type="molecule type" value="Genomic_DNA"/>
</dbReference>
<dbReference type="SMART" id="SM00204">
    <property type="entry name" value="TGFB"/>
    <property type="match status" value="1"/>
</dbReference>
<dbReference type="GO" id="GO:0005125">
    <property type="term" value="F:cytokine activity"/>
    <property type="evidence" value="ECO:0007669"/>
    <property type="project" value="TreeGrafter"/>
</dbReference>
<gene>
    <name evidence="9" type="ORF">HOLleu_12469</name>
</gene>
<evidence type="ECO:0000256" key="6">
    <source>
        <dbReference type="RuleBase" id="RU000354"/>
    </source>
</evidence>
<protein>
    <submittedName>
        <fullName evidence="9">Bone morphogenetic protein 7</fullName>
    </submittedName>
</protein>
<keyword evidence="4 7" id="KW-0732">Signal</keyword>
<reference evidence="9" key="1">
    <citation type="submission" date="2021-10" db="EMBL/GenBank/DDBJ databases">
        <title>Tropical sea cucumber genome reveals ecological adaptation and Cuvierian tubules defense mechanism.</title>
        <authorList>
            <person name="Chen T."/>
        </authorList>
    </citation>
    <scope>NUCLEOTIDE SEQUENCE</scope>
    <source>
        <strain evidence="9">Nanhai2018</strain>
        <tissue evidence="9">Muscle</tissue>
    </source>
</reference>
<dbReference type="InterPro" id="IPR029034">
    <property type="entry name" value="Cystine-knot_cytokine"/>
</dbReference>
<comment type="caution">
    <text evidence="9">The sequence shown here is derived from an EMBL/GenBank/DDBJ whole genome shotgun (WGS) entry which is preliminary data.</text>
</comment>
<dbReference type="InterPro" id="IPR001839">
    <property type="entry name" value="TGF-b_C"/>
</dbReference>
<dbReference type="PROSITE" id="PS51362">
    <property type="entry name" value="TGF_BETA_2"/>
    <property type="match status" value="1"/>
</dbReference>
<keyword evidence="10" id="KW-1185">Reference proteome</keyword>
<sequence length="377" mass="42970">MKLSLARLGLRAIGNIPKTLFFVSFMLHVLVLASDPQSTNSHVSRQSSFSAGPQEVLEPPQFLIDLYSGAIEDVGLKLEGSSRVVAVTLQKGVKRGNNKFFLSFKRPDIYRVRSVKLAMTKLRHSSIVTRYSARDNSSTKVNEPALRVFRKKKFAGKRDCFRPIFKSRTYDIFNVTEFYTNVLENSKPDVMLEFDIAFHCCCGESPSWVGDVYQLDSQQAHSPLLLFYDEVSIGILNNSVIQERMSGNNHFLRNARSIRSARREYQPPCKLRPWVVKVKDLGWSNYVYAPSSLKINYCRGECHFLGNAKATHHALITYLFLNNRAKSQRNQGIIRKMKWACCAPDQFQSINVIYQDTDGSIVFDEWDNVRAVSCGCH</sequence>
<accession>A0A9Q1CAZ4</accession>
<dbReference type="PANTHER" id="PTHR11848:SF263">
    <property type="entry name" value="PROTEIN DECAPENTAPLEGIC"/>
    <property type="match status" value="1"/>
</dbReference>
<evidence type="ECO:0000313" key="9">
    <source>
        <dbReference type="EMBL" id="KAJ8041602.1"/>
    </source>
</evidence>
<dbReference type="PANTHER" id="PTHR11848">
    <property type="entry name" value="TGF-BETA FAMILY"/>
    <property type="match status" value="1"/>
</dbReference>
<keyword evidence="5" id="KW-0325">Glycoprotein</keyword>
<dbReference type="Pfam" id="PF00019">
    <property type="entry name" value="TGF_beta"/>
    <property type="match status" value="1"/>
</dbReference>
<name>A0A9Q1CAZ4_HOLLE</name>
<evidence type="ECO:0000256" key="1">
    <source>
        <dbReference type="ARBA" id="ARBA00004613"/>
    </source>
</evidence>
<dbReference type="CDD" id="cd13756">
    <property type="entry name" value="TGF_beta_BMPs_GDFs"/>
    <property type="match status" value="1"/>
</dbReference>
<evidence type="ECO:0000256" key="2">
    <source>
        <dbReference type="ARBA" id="ARBA00006656"/>
    </source>
</evidence>
<dbReference type="AlphaFoldDB" id="A0A9Q1CAZ4"/>
<evidence type="ECO:0000313" key="10">
    <source>
        <dbReference type="Proteomes" id="UP001152320"/>
    </source>
</evidence>
<evidence type="ECO:0000256" key="4">
    <source>
        <dbReference type="ARBA" id="ARBA00022729"/>
    </source>
</evidence>
<dbReference type="OrthoDB" id="6427922at2759"/>
<evidence type="ECO:0000256" key="3">
    <source>
        <dbReference type="ARBA" id="ARBA00022525"/>
    </source>
</evidence>
<dbReference type="InterPro" id="IPR015615">
    <property type="entry name" value="TGF-beta-rel"/>
</dbReference>
<dbReference type="GO" id="GO:0008083">
    <property type="term" value="F:growth factor activity"/>
    <property type="evidence" value="ECO:0007669"/>
    <property type="project" value="UniProtKB-KW"/>
</dbReference>
<dbReference type="GO" id="GO:0005615">
    <property type="term" value="C:extracellular space"/>
    <property type="evidence" value="ECO:0007669"/>
    <property type="project" value="TreeGrafter"/>
</dbReference>
<dbReference type="SUPFAM" id="SSF57501">
    <property type="entry name" value="Cystine-knot cytokines"/>
    <property type="match status" value="1"/>
</dbReference>
<dbReference type="Gene3D" id="2.10.90.10">
    <property type="entry name" value="Cystine-knot cytokines"/>
    <property type="match status" value="1"/>
</dbReference>